<feature type="compositionally biased region" description="Basic residues" evidence="1">
    <location>
        <begin position="355"/>
        <end position="374"/>
    </location>
</feature>
<reference evidence="2" key="1">
    <citation type="submission" date="2023-06" db="EMBL/GenBank/DDBJ databases">
        <title>Multi-omics analyses reveal the molecular pathogenesis toolkit of Lasiodiplodia hormozganensis, a cross-kingdom pathogen.</title>
        <authorList>
            <person name="Felix C."/>
            <person name="Meneses R."/>
            <person name="Goncalves M.F.M."/>
            <person name="Tilleman L."/>
            <person name="Duarte A.S."/>
            <person name="Jorrin-Novo J.V."/>
            <person name="Van De Peer Y."/>
            <person name="Deforce D."/>
            <person name="Van Nieuwerburgh F."/>
            <person name="Esteves A.C."/>
            <person name="Alves A."/>
        </authorList>
    </citation>
    <scope>NUCLEOTIDE SEQUENCE</scope>
    <source>
        <strain evidence="2">CBS 339.90</strain>
    </source>
</reference>
<feature type="compositionally biased region" description="Polar residues" evidence="1">
    <location>
        <begin position="59"/>
        <end position="78"/>
    </location>
</feature>
<evidence type="ECO:0000313" key="3">
    <source>
        <dbReference type="Proteomes" id="UP001175001"/>
    </source>
</evidence>
<feature type="region of interest" description="Disordered" evidence="1">
    <location>
        <begin position="134"/>
        <end position="153"/>
    </location>
</feature>
<evidence type="ECO:0000256" key="1">
    <source>
        <dbReference type="SAM" id="MobiDB-lite"/>
    </source>
</evidence>
<name>A0AA39YVZ3_9PEZI</name>
<evidence type="ECO:0000313" key="2">
    <source>
        <dbReference type="EMBL" id="KAK0659597.1"/>
    </source>
</evidence>
<organism evidence="2 3">
    <name type="scientific">Lasiodiplodia hormozganensis</name>
    <dbReference type="NCBI Taxonomy" id="869390"/>
    <lineage>
        <taxon>Eukaryota</taxon>
        <taxon>Fungi</taxon>
        <taxon>Dikarya</taxon>
        <taxon>Ascomycota</taxon>
        <taxon>Pezizomycotina</taxon>
        <taxon>Dothideomycetes</taxon>
        <taxon>Dothideomycetes incertae sedis</taxon>
        <taxon>Botryosphaeriales</taxon>
        <taxon>Botryosphaeriaceae</taxon>
        <taxon>Lasiodiplodia</taxon>
    </lineage>
</organism>
<feature type="region of interest" description="Disordered" evidence="1">
    <location>
        <begin position="1"/>
        <end position="78"/>
    </location>
</feature>
<protein>
    <submittedName>
        <fullName evidence="2">Uncharacterized protein</fullName>
    </submittedName>
</protein>
<gene>
    <name evidence="2" type="ORF">DIS24_g3820</name>
</gene>
<comment type="caution">
    <text evidence="2">The sequence shown here is derived from an EMBL/GenBank/DDBJ whole genome shotgun (WGS) entry which is preliminary data.</text>
</comment>
<dbReference type="AlphaFoldDB" id="A0AA39YVZ3"/>
<feature type="compositionally biased region" description="Basic and acidic residues" evidence="1">
    <location>
        <begin position="327"/>
        <end position="354"/>
    </location>
</feature>
<feature type="region of interest" description="Disordered" evidence="1">
    <location>
        <begin position="288"/>
        <end position="389"/>
    </location>
</feature>
<dbReference type="Proteomes" id="UP001175001">
    <property type="component" value="Unassembled WGS sequence"/>
</dbReference>
<sequence>MSRSRSGSPSLPSLPTYTIPSDSHHGAREESAELEEGGLLPSHAQQGSTHESPQAMVPTGTQNTASSPPTGTHVSIENGDSQEWWSGLDNAAIKKRWLELGMPKCRVCGKQHQPPHSEELLEKARVGHEARTAKNLAARQQKEQRKQNQPVCDRCGKQHAPPCHAVHCTQCGQMHLAFRPCPSSAAPAPAPSPAPSSMFSDDSIETLLKAVSGVSREAARAITRRWLDLNLANANDGALVPAPAPVLTSASARALPSPDSIRAMLAAVQAASGDQALATAIARQWARDLPSQHVARNNPPTRGHGGNRGGRSERSSRGGSGSRGRGGRSDMSMRDRSRSPQADNADRSRRERSPASRRNRGGRVHGRGHGHGRGNGRGGSGSGAANTGN</sequence>
<feature type="compositionally biased region" description="Polar residues" evidence="1">
    <location>
        <begin position="43"/>
        <end position="52"/>
    </location>
</feature>
<accession>A0AA39YVZ3</accession>
<dbReference type="EMBL" id="JAUJDW010000013">
    <property type="protein sequence ID" value="KAK0659597.1"/>
    <property type="molecule type" value="Genomic_DNA"/>
</dbReference>
<keyword evidence="3" id="KW-1185">Reference proteome</keyword>
<feature type="compositionally biased region" description="Low complexity" evidence="1">
    <location>
        <begin position="1"/>
        <end position="15"/>
    </location>
</feature>
<feature type="compositionally biased region" description="Basic and acidic residues" evidence="1">
    <location>
        <begin position="22"/>
        <end position="31"/>
    </location>
</feature>
<proteinExistence type="predicted"/>